<name>A0A8H6C295_CANAX</name>
<reference evidence="2 3" key="1">
    <citation type="submission" date="2020-03" db="EMBL/GenBank/DDBJ databases">
        <title>FDA dAtabase for Regulatory Grade micrObial Sequences (FDA-ARGOS): Supporting development and validation of Infectious Disease Dx tests.</title>
        <authorList>
            <person name="Campos J."/>
            <person name="Goldberg B."/>
            <person name="Tallon L."/>
            <person name="Sadzewicz L."/>
            <person name="Vavikolanu K."/>
            <person name="Mehta A."/>
            <person name="Aluvathingal J."/>
            <person name="Nadendla S."/>
            <person name="Nandy P."/>
            <person name="Geyer C."/>
            <person name="Yan Y."/>
            <person name="Sichtig H."/>
        </authorList>
    </citation>
    <scope>NUCLEOTIDE SEQUENCE [LARGE SCALE GENOMIC DNA]</scope>
    <source>
        <strain evidence="2 3">FDAARGOS_656</strain>
    </source>
</reference>
<dbReference type="AlphaFoldDB" id="A0A8H6C295"/>
<feature type="compositionally biased region" description="Low complexity" evidence="1">
    <location>
        <begin position="221"/>
        <end position="239"/>
    </location>
</feature>
<evidence type="ECO:0000313" key="2">
    <source>
        <dbReference type="EMBL" id="KAF6072113.1"/>
    </source>
</evidence>
<proteinExistence type="predicted"/>
<feature type="region of interest" description="Disordered" evidence="1">
    <location>
        <begin position="219"/>
        <end position="262"/>
    </location>
</feature>
<protein>
    <submittedName>
        <fullName evidence="2">Multidrug resistance regulator 1</fullName>
    </submittedName>
</protein>
<dbReference type="EMBL" id="JABWAD010000007">
    <property type="protein sequence ID" value="KAF6072113.1"/>
    <property type="molecule type" value="Genomic_DNA"/>
</dbReference>
<dbReference type="Proteomes" id="UP000536275">
    <property type="component" value="Unassembled WGS sequence"/>
</dbReference>
<accession>A0A8H6C295</accession>
<organism evidence="2 3">
    <name type="scientific">Candida albicans</name>
    <name type="common">Yeast</name>
    <dbReference type="NCBI Taxonomy" id="5476"/>
    <lineage>
        <taxon>Eukaryota</taxon>
        <taxon>Fungi</taxon>
        <taxon>Dikarya</taxon>
        <taxon>Ascomycota</taxon>
        <taxon>Saccharomycotina</taxon>
        <taxon>Pichiomycetes</taxon>
        <taxon>Debaryomycetaceae</taxon>
        <taxon>Candida/Lodderomyces clade</taxon>
        <taxon>Candida</taxon>
    </lineage>
</organism>
<evidence type="ECO:0000313" key="3">
    <source>
        <dbReference type="Proteomes" id="UP000536275"/>
    </source>
</evidence>
<gene>
    <name evidence="2" type="primary">MRR1</name>
    <name evidence="2" type="ORF">FOB64_000177</name>
</gene>
<feature type="region of interest" description="Disordered" evidence="1">
    <location>
        <begin position="166"/>
        <end position="188"/>
    </location>
</feature>
<feature type="compositionally biased region" description="Low complexity" evidence="1">
    <location>
        <begin position="168"/>
        <end position="178"/>
    </location>
</feature>
<sequence>MPVKMYISLKSFLVSVYFHLFLYYEHKNDSLSFFYLRKILKTGAGDIMPHYFELLGNSEVELCKFSSCLTRCAEVGIAAVSKLSTRYYYAWKITKGHNFLLKTITSMEFYEKESTNAQEITLPKYKLEQIADLENICEVALNKLGKTSVMGDEFCSNVNYKKYKGDQTYSTSSESSSTPNKDSPLDSRKYTNDFGLDLVNNQEIDKIWLQMLSLKSEEAQQQRQQESQPFTSSQSQSQSPLTSANQGYMPRPESRRGSYYGNTPFALENLNFDGFGGQSKSSNNGEADLSSFDFFVDLPFDQLFTN</sequence>
<evidence type="ECO:0000256" key="1">
    <source>
        <dbReference type="SAM" id="MobiDB-lite"/>
    </source>
</evidence>
<comment type="caution">
    <text evidence="2">The sequence shown here is derived from an EMBL/GenBank/DDBJ whole genome shotgun (WGS) entry which is preliminary data.</text>
</comment>